<comment type="cofactor">
    <cofactor evidence="2">
        <name>[4Fe-4S] cluster</name>
        <dbReference type="ChEBI" id="CHEBI:49883"/>
    </cofactor>
</comment>
<evidence type="ECO:0000256" key="10">
    <source>
        <dbReference type="ARBA" id="ARBA00023014"/>
    </source>
</evidence>
<comment type="similarity">
    <text evidence="3">Belongs to the Nth/MutY family.</text>
</comment>
<name>A0A0G1WNH1_9BACT</name>
<dbReference type="GO" id="GO:0051536">
    <property type="term" value="F:iron-sulfur cluster binding"/>
    <property type="evidence" value="ECO:0007669"/>
    <property type="project" value="UniProtKB-KW"/>
</dbReference>
<dbReference type="SMART" id="SM00478">
    <property type="entry name" value="ENDO3c"/>
    <property type="match status" value="1"/>
</dbReference>
<comment type="caution">
    <text evidence="14">The sequence shown here is derived from an EMBL/GenBank/DDBJ whole genome shotgun (WGS) entry which is preliminary data.</text>
</comment>
<dbReference type="InterPro" id="IPR044298">
    <property type="entry name" value="MIG/MutY"/>
</dbReference>
<keyword evidence="10" id="KW-0411">Iron-sulfur</keyword>
<keyword evidence="7" id="KW-0227">DNA damage</keyword>
<evidence type="ECO:0000256" key="6">
    <source>
        <dbReference type="ARBA" id="ARBA00022723"/>
    </source>
</evidence>
<evidence type="ECO:0000256" key="4">
    <source>
        <dbReference type="ARBA" id="ARBA00012045"/>
    </source>
</evidence>
<keyword evidence="12" id="KW-0326">Glycosidase</keyword>
<dbReference type="InterPro" id="IPR023170">
    <property type="entry name" value="HhH_base_excis_C"/>
</dbReference>
<dbReference type="GO" id="GO:0034039">
    <property type="term" value="F:8-oxo-7,8-dihydroguanine DNA N-glycosylase activity"/>
    <property type="evidence" value="ECO:0007669"/>
    <property type="project" value="TreeGrafter"/>
</dbReference>
<accession>A0A0G1WNH1</accession>
<dbReference type="EMBL" id="LCQQ01000035">
    <property type="protein sequence ID" value="KKW20393.1"/>
    <property type="molecule type" value="Genomic_DNA"/>
</dbReference>
<reference evidence="14 15" key="1">
    <citation type="journal article" date="2015" name="Nature">
        <title>rRNA introns, odd ribosomes, and small enigmatic genomes across a large radiation of phyla.</title>
        <authorList>
            <person name="Brown C.T."/>
            <person name="Hug L.A."/>
            <person name="Thomas B.C."/>
            <person name="Sharon I."/>
            <person name="Castelle C.J."/>
            <person name="Singh A."/>
            <person name="Wilkins M.J."/>
            <person name="Williams K.H."/>
            <person name="Banfield J.F."/>
        </authorList>
    </citation>
    <scope>NUCLEOTIDE SEQUENCE [LARGE SCALE GENOMIC DNA]</scope>
</reference>
<evidence type="ECO:0000256" key="3">
    <source>
        <dbReference type="ARBA" id="ARBA00008343"/>
    </source>
</evidence>
<gene>
    <name evidence="14" type="ORF">UY61_C0035G0011</name>
</gene>
<dbReference type="InterPro" id="IPR011257">
    <property type="entry name" value="DNA_glycosylase"/>
</dbReference>
<evidence type="ECO:0000256" key="5">
    <source>
        <dbReference type="ARBA" id="ARBA00022023"/>
    </source>
</evidence>
<dbReference type="GO" id="GO:0006298">
    <property type="term" value="P:mismatch repair"/>
    <property type="evidence" value="ECO:0007669"/>
    <property type="project" value="TreeGrafter"/>
</dbReference>
<keyword evidence="8" id="KW-0378">Hydrolase</keyword>
<dbReference type="PANTHER" id="PTHR42944">
    <property type="entry name" value="ADENINE DNA GLYCOSYLASE"/>
    <property type="match status" value="1"/>
</dbReference>
<evidence type="ECO:0000256" key="2">
    <source>
        <dbReference type="ARBA" id="ARBA00001966"/>
    </source>
</evidence>
<dbReference type="InterPro" id="IPR003265">
    <property type="entry name" value="HhH-GPD_domain"/>
</dbReference>
<dbReference type="Proteomes" id="UP000034201">
    <property type="component" value="Unassembled WGS sequence"/>
</dbReference>
<organism evidence="14 15">
    <name type="scientific">Candidatus Adlerbacteria bacterium GW2011_GWC1_50_9</name>
    <dbReference type="NCBI Taxonomy" id="1618608"/>
    <lineage>
        <taxon>Bacteria</taxon>
        <taxon>Candidatus Adleribacteriota</taxon>
    </lineage>
</organism>
<dbReference type="InterPro" id="IPR000445">
    <property type="entry name" value="HhH_motif"/>
</dbReference>
<dbReference type="GO" id="GO:0035485">
    <property type="term" value="F:adenine/guanine mispair binding"/>
    <property type="evidence" value="ECO:0007669"/>
    <property type="project" value="TreeGrafter"/>
</dbReference>
<dbReference type="Pfam" id="PF00730">
    <property type="entry name" value="HhH-GPD"/>
    <property type="match status" value="1"/>
</dbReference>
<keyword evidence="9" id="KW-0408">Iron</keyword>
<evidence type="ECO:0000256" key="7">
    <source>
        <dbReference type="ARBA" id="ARBA00022763"/>
    </source>
</evidence>
<evidence type="ECO:0000259" key="13">
    <source>
        <dbReference type="SMART" id="SM00478"/>
    </source>
</evidence>
<keyword evidence="11" id="KW-0234">DNA repair</keyword>
<sequence>MLQQTQVSRVLPKYREWVRVFPNWRALERAPFPKVLRAWQGLGYNRRARYLADSARIVVEKYSGLLPDSPDKLEKLPGIGRYSARAILCFAFGKCEPFIETNIRRAIIHEFFPSNEKNIADEKILEILELLEPRTRKKDWYFALMDYGAGLKGYFPNPNQRGKSYVRQSRFLGSTRYVRAGIVKALLAKKRLSEQGLLGAFRSNPSIMPHIKSGKWKEILAALEKDRILVYNNSQWKIAENEPRPLFPGKRKQKNRVIKSEVNI</sequence>
<dbReference type="PANTHER" id="PTHR42944:SF1">
    <property type="entry name" value="ADENINE DNA GLYCOSYLASE"/>
    <property type="match status" value="1"/>
</dbReference>
<dbReference type="Pfam" id="PF00633">
    <property type="entry name" value="HHH"/>
    <property type="match status" value="1"/>
</dbReference>
<dbReference type="Gene3D" id="1.10.340.30">
    <property type="entry name" value="Hypothetical protein, domain 2"/>
    <property type="match status" value="1"/>
</dbReference>
<dbReference type="GO" id="GO:0006284">
    <property type="term" value="P:base-excision repair"/>
    <property type="evidence" value="ECO:0007669"/>
    <property type="project" value="InterPro"/>
</dbReference>
<dbReference type="Gene3D" id="1.10.1670.10">
    <property type="entry name" value="Helix-hairpin-Helix base-excision DNA repair enzymes (C-terminal)"/>
    <property type="match status" value="1"/>
</dbReference>
<dbReference type="GO" id="GO:0046872">
    <property type="term" value="F:metal ion binding"/>
    <property type="evidence" value="ECO:0007669"/>
    <property type="project" value="UniProtKB-KW"/>
</dbReference>
<evidence type="ECO:0000256" key="8">
    <source>
        <dbReference type="ARBA" id="ARBA00022801"/>
    </source>
</evidence>
<comment type="catalytic activity">
    <reaction evidence="1">
        <text>Hydrolyzes free adenine bases from 7,8-dihydro-8-oxoguanine:adenine mismatched double-stranded DNA, leaving an apurinic site.</text>
        <dbReference type="EC" id="3.2.2.31"/>
    </reaction>
</comment>
<dbReference type="GO" id="GO:0000701">
    <property type="term" value="F:purine-specific mismatch base pair DNA N-glycosylase activity"/>
    <property type="evidence" value="ECO:0007669"/>
    <property type="project" value="UniProtKB-EC"/>
</dbReference>
<proteinExistence type="inferred from homology"/>
<evidence type="ECO:0000313" key="14">
    <source>
        <dbReference type="EMBL" id="KKW20393.1"/>
    </source>
</evidence>
<dbReference type="EC" id="3.2.2.31" evidence="4"/>
<evidence type="ECO:0000256" key="11">
    <source>
        <dbReference type="ARBA" id="ARBA00023204"/>
    </source>
</evidence>
<evidence type="ECO:0000256" key="9">
    <source>
        <dbReference type="ARBA" id="ARBA00023004"/>
    </source>
</evidence>
<dbReference type="SUPFAM" id="SSF48150">
    <property type="entry name" value="DNA-glycosylase"/>
    <property type="match status" value="1"/>
</dbReference>
<evidence type="ECO:0000256" key="12">
    <source>
        <dbReference type="ARBA" id="ARBA00023295"/>
    </source>
</evidence>
<evidence type="ECO:0000256" key="1">
    <source>
        <dbReference type="ARBA" id="ARBA00000843"/>
    </source>
</evidence>
<keyword evidence="6" id="KW-0479">Metal-binding</keyword>
<dbReference type="AlphaFoldDB" id="A0A0G1WNH1"/>
<feature type="domain" description="HhH-GPD" evidence="13">
    <location>
        <begin position="1"/>
        <end position="150"/>
    </location>
</feature>
<protein>
    <recommendedName>
        <fullName evidence="5">Adenine DNA glycosylase</fullName>
        <ecNumber evidence="4">3.2.2.31</ecNumber>
    </recommendedName>
</protein>
<dbReference type="PATRIC" id="fig|1618608.3.peg.529"/>
<dbReference type="InterPro" id="IPR004036">
    <property type="entry name" value="Endonuclease-III-like_CS2"/>
</dbReference>
<dbReference type="CDD" id="cd00056">
    <property type="entry name" value="ENDO3c"/>
    <property type="match status" value="1"/>
</dbReference>
<dbReference type="GO" id="GO:0032357">
    <property type="term" value="F:oxidized purine DNA binding"/>
    <property type="evidence" value="ECO:0007669"/>
    <property type="project" value="TreeGrafter"/>
</dbReference>
<evidence type="ECO:0000313" key="15">
    <source>
        <dbReference type="Proteomes" id="UP000034201"/>
    </source>
</evidence>
<dbReference type="PROSITE" id="PS01155">
    <property type="entry name" value="ENDONUCLEASE_III_2"/>
    <property type="match status" value="1"/>
</dbReference>